<dbReference type="Proteomes" id="UP001501532">
    <property type="component" value="Unassembled WGS sequence"/>
</dbReference>
<keyword evidence="3" id="KW-1185">Reference proteome</keyword>
<reference evidence="3" key="1">
    <citation type="journal article" date="2019" name="Int. J. Syst. Evol. Microbiol.">
        <title>The Global Catalogue of Microorganisms (GCM) 10K type strain sequencing project: providing services to taxonomists for standard genome sequencing and annotation.</title>
        <authorList>
            <consortium name="The Broad Institute Genomics Platform"/>
            <consortium name="The Broad Institute Genome Sequencing Center for Infectious Disease"/>
            <person name="Wu L."/>
            <person name="Ma J."/>
        </authorList>
    </citation>
    <scope>NUCLEOTIDE SEQUENCE [LARGE SCALE GENOMIC DNA]</scope>
    <source>
        <strain evidence="3">JCM 9091</strain>
    </source>
</reference>
<feature type="region of interest" description="Disordered" evidence="1">
    <location>
        <begin position="1"/>
        <end position="106"/>
    </location>
</feature>
<evidence type="ECO:0000313" key="2">
    <source>
        <dbReference type="EMBL" id="GAA3022502.1"/>
    </source>
</evidence>
<evidence type="ECO:0000313" key="3">
    <source>
        <dbReference type="Proteomes" id="UP001501532"/>
    </source>
</evidence>
<gene>
    <name evidence="2" type="ORF">GCM10010448_00230</name>
</gene>
<accession>A0ABP6KX07</accession>
<feature type="compositionally biased region" description="Basic and acidic residues" evidence="1">
    <location>
        <begin position="61"/>
        <end position="71"/>
    </location>
</feature>
<name>A0ABP6KX07_9ACTN</name>
<proteinExistence type="predicted"/>
<sequence length="106" mass="11516">MACFRPPPRTPSRDLRILPPDQAPGGETAGRAAVDSEAQGAGRFGGVHRRTSDRGTSAQSPERRWVRDGVPHRRTTTGSQAQRPRHGTGTFRPVGRVRPGWGPDVQ</sequence>
<feature type="compositionally biased region" description="Pro residues" evidence="1">
    <location>
        <begin position="1"/>
        <end position="10"/>
    </location>
</feature>
<evidence type="ECO:0000256" key="1">
    <source>
        <dbReference type="SAM" id="MobiDB-lite"/>
    </source>
</evidence>
<protein>
    <submittedName>
        <fullName evidence="2">Uncharacterized protein</fullName>
    </submittedName>
</protein>
<organism evidence="2 3">
    <name type="scientific">Streptomyces glomeratus</name>
    <dbReference type="NCBI Taxonomy" id="284452"/>
    <lineage>
        <taxon>Bacteria</taxon>
        <taxon>Bacillati</taxon>
        <taxon>Actinomycetota</taxon>
        <taxon>Actinomycetes</taxon>
        <taxon>Kitasatosporales</taxon>
        <taxon>Streptomycetaceae</taxon>
        <taxon>Streptomyces</taxon>
    </lineage>
</organism>
<comment type="caution">
    <text evidence="2">The sequence shown here is derived from an EMBL/GenBank/DDBJ whole genome shotgun (WGS) entry which is preliminary data.</text>
</comment>
<dbReference type="EMBL" id="BAAAUF010000001">
    <property type="protein sequence ID" value="GAA3022502.1"/>
    <property type="molecule type" value="Genomic_DNA"/>
</dbReference>